<dbReference type="InterPro" id="IPR003593">
    <property type="entry name" value="AAA+_ATPase"/>
</dbReference>
<organism evidence="3 4">
    <name type="scientific">Streptomyces anulatus</name>
    <name type="common">Streptomyces chrysomallus</name>
    <dbReference type="NCBI Taxonomy" id="1892"/>
    <lineage>
        <taxon>Bacteria</taxon>
        <taxon>Bacillati</taxon>
        <taxon>Actinomycetota</taxon>
        <taxon>Actinomycetes</taxon>
        <taxon>Kitasatosporales</taxon>
        <taxon>Streptomycetaceae</taxon>
        <taxon>Streptomyces</taxon>
    </lineage>
</organism>
<feature type="region of interest" description="Disordered" evidence="1">
    <location>
        <begin position="1"/>
        <end position="31"/>
    </location>
</feature>
<dbReference type="PANTHER" id="PTHR47691">
    <property type="entry name" value="REGULATOR-RELATED"/>
    <property type="match status" value="1"/>
</dbReference>
<dbReference type="SMART" id="SM00382">
    <property type="entry name" value="AAA"/>
    <property type="match status" value="1"/>
</dbReference>
<name>A0A7K3R9D3_STRAQ</name>
<dbReference type="Gene3D" id="3.40.50.300">
    <property type="entry name" value="P-loop containing nucleotide triphosphate hydrolases"/>
    <property type="match status" value="1"/>
</dbReference>
<dbReference type="Proteomes" id="UP000470951">
    <property type="component" value="Unassembled WGS sequence"/>
</dbReference>
<evidence type="ECO:0000313" key="4">
    <source>
        <dbReference type="Proteomes" id="UP000470951"/>
    </source>
</evidence>
<dbReference type="InterPro" id="IPR027417">
    <property type="entry name" value="P-loop_NTPase"/>
</dbReference>
<protein>
    <recommendedName>
        <fullName evidence="2">AAA+ ATPase domain-containing protein</fullName>
    </recommendedName>
</protein>
<proteinExistence type="predicted"/>
<feature type="domain" description="AAA+ ATPase" evidence="2">
    <location>
        <begin position="88"/>
        <end position="225"/>
    </location>
</feature>
<dbReference type="RefSeq" id="WP_338137794.1">
    <property type="nucleotide sequence ID" value="NZ_JAAGMS010000130.1"/>
</dbReference>
<gene>
    <name evidence="3" type="ORF">G3I58_11800</name>
</gene>
<dbReference type="PRINTS" id="PR00364">
    <property type="entry name" value="DISEASERSIST"/>
</dbReference>
<dbReference type="SUPFAM" id="SSF52540">
    <property type="entry name" value="P-loop containing nucleoside triphosphate hydrolases"/>
    <property type="match status" value="1"/>
</dbReference>
<dbReference type="AlphaFoldDB" id="A0A7K3R9D3"/>
<evidence type="ECO:0000256" key="1">
    <source>
        <dbReference type="SAM" id="MobiDB-lite"/>
    </source>
</evidence>
<sequence length="514" mass="53746">MTPDGRGTAGPDEPAGSGGDVRASARGHAQQAVIGQGVQHNYFYGASGSARPGVVLSTLIPPPSILVGGPDRPAALAARLRAGIAPGKPALALLHGPGGAGKSATARALAAELAPEFTDARLEVDLAGFTPGSAPRPAGEVLTELLRLAGFDGADIPGETAGKSQLWRAWAADKKVLLLLDNARDAGQIAPLLPSSSFHGRCAVVVTSRNRLTGLDTVLDVPVELLEPEAAVELLVRVSGRGSDDPSSDALAELARLCGYLPLALRPVGALLADLDAGTLVRVMRSANRPLEQLAEADQEAAAAFTVSYEALTADLQRTLRTCVWHPGPDFDAGSIGALAGIPAELATVQLVRLLQRSMLTALPHRRYVFHDLFLSYARQRLAALDHEDAMRMSRRGLYRHLARVVATVHALLSAAEEPTAGTGPFENPEHARLWLEAAAGELVGAAVGALSDSWELGGDFAVRTAQLLYVEGQYERAGVLYEQVRAAADLAGDERARGRAVAALGDLARSTGR</sequence>
<dbReference type="PANTHER" id="PTHR47691:SF3">
    <property type="entry name" value="HTH-TYPE TRANSCRIPTIONAL REGULATOR RV0890C-RELATED"/>
    <property type="match status" value="1"/>
</dbReference>
<accession>A0A7K3R9D3</accession>
<dbReference type="GO" id="GO:0043531">
    <property type="term" value="F:ADP binding"/>
    <property type="evidence" value="ECO:0007669"/>
    <property type="project" value="InterPro"/>
</dbReference>
<evidence type="ECO:0000313" key="3">
    <source>
        <dbReference type="EMBL" id="NEB98651.1"/>
    </source>
</evidence>
<evidence type="ECO:0000259" key="2">
    <source>
        <dbReference type="SMART" id="SM00382"/>
    </source>
</evidence>
<feature type="non-terminal residue" evidence="3">
    <location>
        <position position="514"/>
    </location>
</feature>
<dbReference type="EMBL" id="JAAGMS010000130">
    <property type="protein sequence ID" value="NEB98651.1"/>
    <property type="molecule type" value="Genomic_DNA"/>
</dbReference>
<reference evidence="3 4" key="1">
    <citation type="submission" date="2020-01" db="EMBL/GenBank/DDBJ databases">
        <title>Insect and environment-associated Actinomycetes.</title>
        <authorList>
            <person name="Currrie C."/>
            <person name="Chevrette M."/>
            <person name="Carlson C."/>
            <person name="Stubbendieck R."/>
            <person name="Wendt-Pienkowski E."/>
        </authorList>
    </citation>
    <scope>NUCLEOTIDE SEQUENCE [LARGE SCALE GENOMIC DNA]</scope>
    <source>
        <strain evidence="3 4">SID7903</strain>
    </source>
</reference>
<comment type="caution">
    <text evidence="3">The sequence shown here is derived from an EMBL/GenBank/DDBJ whole genome shotgun (WGS) entry which is preliminary data.</text>
</comment>